<keyword evidence="1" id="KW-0472">Membrane</keyword>
<organism evidence="2 3">
    <name type="scientific">Desulfobacter hydrogenophilus</name>
    <dbReference type="NCBI Taxonomy" id="2291"/>
    <lineage>
        <taxon>Bacteria</taxon>
        <taxon>Pseudomonadati</taxon>
        <taxon>Thermodesulfobacteriota</taxon>
        <taxon>Desulfobacteria</taxon>
        <taxon>Desulfobacterales</taxon>
        <taxon>Desulfobacteraceae</taxon>
        <taxon>Desulfobacter</taxon>
    </lineage>
</organism>
<gene>
    <name evidence="2" type="ORF">DO021_14850</name>
</gene>
<dbReference type="EMBL" id="QLNI01000030">
    <property type="protein sequence ID" value="RAM01212.1"/>
    <property type="molecule type" value="Genomic_DNA"/>
</dbReference>
<sequence>MLDGRYKVENFVSLFMSIFIFLVNFETVKTVFWEPFSLIFPVPQELFLSDKEVTVLRTIRLQAL</sequence>
<comment type="caution">
    <text evidence="2">The sequence shown here is derived from an EMBL/GenBank/DDBJ whole genome shotgun (WGS) entry which is preliminary data.</text>
</comment>
<feature type="transmembrane region" description="Helical" evidence="1">
    <location>
        <begin position="12"/>
        <end position="33"/>
    </location>
</feature>
<dbReference type="AlphaFoldDB" id="A0A328FCR5"/>
<protein>
    <submittedName>
        <fullName evidence="2">Uncharacterized protein</fullName>
    </submittedName>
</protein>
<name>A0A328FCR5_9BACT</name>
<keyword evidence="1" id="KW-1133">Transmembrane helix</keyword>
<reference evidence="2 3" key="1">
    <citation type="submission" date="2018-06" db="EMBL/GenBank/DDBJ databases">
        <title>Complete Genome Sequence of Desulfobacter hydrogenophilus (DSM3380).</title>
        <authorList>
            <person name="Marietou A."/>
            <person name="Schreiber L."/>
            <person name="Marshall I."/>
            <person name="Jorgensen B."/>
        </authorList>
    </citation>
    <scope>NUCLEOTIDE SEQUENCE [LARGE SCALE GENOMIC DNA]</scope>
    <source>
        <strain evidence="2 3">DSM 3380</strain>
    </source>
</reference>
<accession>A0A328FCR5</accession>
<evidence type="ECO:0000256" key="1">
    <source>
        <dbReference type="SAM" id="Phobius"/>
    </source>
</evidence>
<evidence type="ECO:0000313" key="3">
    <source>
        <dbReference type="Proteomes" id="UP000248798"/>
    </source>
</evidence>
<keyword evidence="1" id="KW-0812">Transmembrane</keyword>
<dbReference type="Proteomes" id="UP000248798">
    <property type="component" value="Unassembled WGS sequence"/>
</dbReference>
<evidence type="ECO:0000313" key="2">
    <source>
        <dbReference type="EMBL" id="RAM01212.1"/>
    </source>
</evidence>
<proteinExistence type="predicted"/>